<gene>
    <name evidence="1" type="ORF">M422DRAFT_269383</name>
</gene>
<evidence type="ECO:0000313" key="1">
    <source>
        <dbReference type="EMBL" id="KIJ29205.1"/>
    </source>
</evidence>
<reference evidence="1 2" key="1">
    <citation type="submission" date="2014-06" db="EMBL/GenBank/DDBJ databases">
        <title>Evolutionary Origins and Diversification of the Mycorrhizal Mutualists.</title>
        <authorList>
            <consortium name="DOE Joint Genome Institute"/>
            <consortium name="Mycorrhizal Genomics Consortium"/>
            <person name="Kohler A."/>
            <person name="Kuo A."/>
            <person name="Nagy L.G."/>
            <person name="Floudas D."/>
            <person name="Copeland A."/>
            <person name="Barry K.W."/>
            <person name="Cichocki N."/>
            <person name="Veneault-Fourrey C."/>
            <person name="LaButti K."/>
            <person name="Lindquist E.A."/>
            <person name="Lipzen A."/>
            <person name="Lundell T."/>
            <person name="Morin E."/>
            <person name="Murat C."/>
            <person name="Riley R."/>
            <person name="Ohm R."/>
            <person name="Sun H."/>
            <person name="Tunlid A."/>
            <person name="Henrissat B."/>
            <person name="Grigoriev I.V."/>
            <person name="Hibbett D.S."/>
            <person name="Martin F."/>
        </authorList>
    </citation>
    <scope>NUCLEOTIDE SEQUENCE [LARGE SCALE GENOMIC DNA]</scope>
    <source>
        <strain evidence="1 2">SS14</strain>
    </source>
</reference>
<dbReference type="HOGENOM" id="CLU_2135123_0_0_1"/>
<keyword evidence="2" id="KW-1185">Reference proteome</keyword>
<evidence type="ECO:0000313" key="2">
    <source>
        <dbReference type="Proteomes" id="UP000054279"/>
    </source>
</evidence>
<proteinExistence type="predicted"/>
<dbReference type="Proteomes" id="UP000054279">
    <property type="component" value="Unassembled WGS sequence"/>
</dbReference>
<organism evidence="1 2">
    <name type="scientific">Sphaerobolus stellatus (strain SS14)</name>
    <dbReference type="NCBI Taxonomy" id="990650"/>
    <lineage>
        <taxon>Eukaryota</taxon>
        <taxon>Fungi</taxon>
        <taxon>Dikarya</taxon>
        <taxon>Basidiomycota</taxon>
        <taxon>Agaricomycotina</taxon>
        <taxon>Agaricomycetes</taxon>
        <taxon>Phallomycetidae</taxon>
        <taxon>Geastrales</taxon>
        <taxon>Sphaerobolaceae</taxon>
        <taxon>Sphaerobolus</taxon>
    </lineage>
</organism>
<protein>
    <submittedName>
        <fullName evidence="1">Uncharacterized protein</fullName>
    </submittedName>
</protein>
<dbReference type="EMBL" id="KN837287">
    <property type="protein sequence ID" value="KIJ29205.1"/>
    <property type="molecule type" value="Genomic_DNA"/>
</dbReference>
<sequence>MSLCGLDMLILPGIYNNSGSGTPAHFHDLSSSREVELGYFFGKAPSNMGAENSVAAFEQHSHRVFCTFSIKVVPLDSDLAHHPLRVQFEGDLISLSSASQQQTRRWLLEALKV</sequence>
<name>A0A0C9UVI0_SPHS4</name>
<accession>A0A0C9UVI0</accession>
<dbReference type="AlphaFoldDB" id="A0A0C9UVI0"/>